<evidence type="ECO:0000256" key="6">
    <source>
        <dbReference type="SAM" id="Coils"/>
    </source>
</evidence>
<evidence type="ECO:0000256" key="1">
    <source>
        <dbReference type="ARBA" id="ARBA00007381"/>
    </source>
</evidence>
<organism evidence="8 9">
    <name type="scientific">Orchesella dallaii</name>
    <dbReference type="NCBI Taxonomy" id="48710"/>
    <lineage>
        <taxon>Eukaryota</taxon>
        <taxon>Metazoa</taxon>
        <taxon>Ecdysozoa</taxon>
        <taxon>Arthropoda</taxon>
        <taxon>Hexapoda</taxon>
        <taxon>Collembola</taxon>
        <taxon>Entomobryomorpha</taxon>
        <taxon>Entomobryoidea</taxon>
        <taxon>Orchesellidae</taxon>
        <taxon>Orchesellinae</taxon>
        <taxon>Orchesella</taxon>
    </lineage>
</organism>
<dbReference type="InterPro" id="IPR029047">
    <property type="entry name" value="HSP70_peptide-bd_sf"/>
</dbReference>
<dbReference type="PANTHER" id="PTHR19375">
    <property type="entry name" value="HEAT SHOCK PROTEIN 70KDA"/>
    <property type="match status" value="1"/>
</dbReference>
<keyword evidence="2" id="KW-0547">Nucleotide-binding</keyword>
<dbReference type="InterPro" id="IPR015894">
    <property type="entry name" value="Guanylate-bd_N"/>
</dbReference>
<proteinExistence type="inferred from homology"/>
<dbReference type="Gene3D" id="1.20.58.420">
    <property type="entry name" value="AHSP"/>
    <property type="match status" value="1"/>
</dbReference>
<dbReference type="InterPro" id="IPR030386">
    <property type="entry name" value="G_GB1_RHD3_dom"/>
</dbReference>
<dbReference type="SUPFAM" id="SSF52540">
    <property type="entry name" value="P-loop containing nucleoside triphosphate hydrolases"/>
    <property type="match status" value="1"/>
</dbReference>
<dbReference type="InterPro" id="IPR027417">
    <property type="entry name" value="P-loop_NTPase"/>
</dbReference>
<dbReference type="SUPFAM" id="SSF53067">
    <property type="entry name" value="Actin-like ATPase domain"/>
    <property type="match status" value="2"/>
</dbReference>
<evidence type="ECO:0000256" key="5">
    <source>
        <dbReference type="PROSITE-ProRule" id="PRU01052"/>
    </source>
</evidence>
<comment type="similarity">
    <text evidence="5">Belongs to the TRAFAC class dynamin-like GTPase superfamily. GB1/RHD3 GTPase family.</text>
</comment>
<keyword evidence="9" id="KW-1185">Reference proteome</keyword>
<dbReference type="InterPro" id="IPR013126">
    <property type="entry name" value="Hsp_70_fam"/>
</dbReference>
<dbReference type="EMBL" id="CAXLJM020000004">
    <property type="protein sequence ID" value="CAL8069443.1"/>
    <property type="molecule type" value="Genomic_DNA"/>
</dbReference>
<name>A0ABP1PJM3_9HEXA</name>
<protein>
    <recommendedName>
        <fullName evidence="7">GB1/RHD3-type G domain-containing protein</fullName>
    </recommendedName>
</protein>
<keyword evidence="6" id="KW-0175">Coiled coil</keyword>
<dbReference type="SUPFAM" id="SSF100920">
    <property type="entry name" value="Heat shock protein 70kD (HSP70), peptide-binding domain"/>
    <property type="match status" value="1"/>
</dbReference>
<evidence type="ECO:0000256" key="2">
    <source>
        <dbReference type="ARBA" id="ARBA00022741"/>
    </source>
</evidence>
<evidence type="ECO:0000313" key="9">
    <source>
        <dbReference type="Proteomes" id="UP001642540"/>
    </source>
</evidence>
<dbReference type="PROSITE" id="PS51715">
    <property type="entry name" value="G_GB1_RHD3"/>
    <property type="match status" value="1"/>
</dbReference>
<dbReference type="PRINTS" id="PR00301">
    <property type="entry name" value="HEATSHOCK70"/>
</dbReference>
<gene>
    <name evidence="8" type="ORF">ODALV1_LOCUS773</name>
</gene>
<accession>A0ABP1PJM3</accession>
<dbReference type="CDD" id="cd24028">
    <property type="entry name" value="ASKHA_NBD_HSP70_HSPA1-like"/>
    <property type="match status" value="1"/>
</dbReference>
<feature type="domain" description="GB1/RHD3-type G" evidence="7">
    <location>
        <begin position="57"/>
        <end position="317"/>
    </location>
</feature>
<evidence type="ECO:0000259" key="7">
    <source>
        <dbReference type="PROSITE" id="PS51715"/>
    </source>
</evidence>
<comment type="caution">
    <text evidence="8">The sequence shown here is derived from an EMBL/GenBank/DDBJ whole genome shotgun (WGS) entry which is preliminary data.</text>
</comment>
<evidence type="ECO:0000256" key="3">
    <source>
        <dbReference type="ARBA" id="ARBA00022840"/>
    </source>
</evidence>
<dbReference type="PROSITE" id="PS00297">
    <property type="entry name" value="HSP70_1"/>
    <property type="match status" value="1"/>
</dbReference>
<feature type="coiled-coil region" evidence="6">
    <location>
        <begin position="523"/>
        <end position="558"/>
    </location>
</feature>
<dbReference type="InterPro" id="IPR036543">
    <property type="entry name" value="Guanylate-bd_C_sf"/>
</dbReference>
<dbReference type="Gene3D" id="3.30.420.40">
    <property type="match status" value="2"/>
</dbReference>
<keyword evidence="3" id="KW-0067">ATP-binding</keyword>
<evidence type="ECO:0000313" key="8">
    <source>
        <dbReference type="EMBL" id="CAL8069443.1"/>
    </source>
</evidence>
<dbReference type="Gene3D" id="2.60.34.10">
    <property type="entry name" value="Substrate Binding Domain Of DNAk, Chain A, domain 1"/>
    <property type="match status" value="1"/>
</dbReference>
<dbReference type="Gene3D" id="3.40.50.300">
    <property type="entry name" value="P-loop containing nucleotide triphosphate hydrolases"/>
    <property type="match status" value="1"/>
</dbReference>
<keyword evidence="4" id="KW-0342">GTP-binding</keyword>
<dbReference type="InterPro" id="IPR043129">
    <property type="entry name" value="ATPase_NBD"/>
</dbReference>
<dbReference type="Pfam" id="PF00012">
    <property type="entry name" value="HSP70"/>
    <property type="match status" value="1"/>
</dbReference>
<feature type="coiled-coil region" evidence="6">
    <location>
        <begin position="724"/>
        <end position="751"/>
    </location>
</feature>
<dbReference type="Proteomes" id="UP001642540">
    <property type="component" value="Unassembled WGS sequence"/>
</dbReference>
<comment type="similarity">
    <text evidence="1">Belongs to the heat shock protein 70 family.</text>
</comment>
<dbReference type="SUPFAM" id="SSF48340">
    <property type="entry name" value="Interferon-induced guanylate-binding protein 1 (GBP1), C-terminal domain"/>
    <property type="match status" value="1"/>
</dbReference>
<sequence length="1520" mass="171804">MGSWSSDSDTDSVDGGESSGRAIQLIEFKNECNEGGAGLSLQLNLESLQIVNDSTKGRPVCVVSVVGPPRQGKSFLLNYIKRALEAMENDEVDWINSDSKKNTLSGFCWSTQYEPQTKGIWVWSRAFLVDGDDNEVAVILMDTQGFDDESSSPEELASILGLSFLSSSVMIYNVAGELPDDVFRNLSNYFKFGMHCLENDEDGDDEPPFQKLSLLVRDWNNPAQHEYGVKGGKSHLEDQIKTLKGKEQKKIKDAMKKCFGKVDCFLMPNIGEQALTATFKGCIGELSPDFANSIKSYINGLLKNEDLRIKKILGAEVVGFEWANIVQAFVKMYNDGFNEEDPVTEETLWDVTSKVLHENLVEKCVRKYQEIILKKQKSSKYLPEDTIEIAHTQGLKQAKTLFKRTKKLQEFRSQYEKKMDKELLKALEEFKEKNEASRKRFVSDCIGEANDAFREKLSMQIPIKENEVTLYSPQVILHKAEIVKQDVTKAFLSNFNNEDDDKLANLEKSLHNVLDSVLQSAFLDRNKRNQEAAEQKMNEILENLLQEYKSEMEKFIAKQPFTEIPILSHFHDICKQTLMEKFEQLEKPSDEDLNVQYELHFHKQFNDAFEAFASVQKSKTDERMTKAEQLLQFHLDGYSKLLKMKAEELTCEEDLKVGHDIAVPVMVEKFNAVNPFPAGTSQHQSLIVRFKDQLKTVFTMAVREGIEAKQRLEEMYKNAVTSCFELYLAAMEKARNDAEFLESEKLDAEHNSFSNDAQTHFYDMTKVGNLEAAEPHKLNLEKKIENQFKQVVTENEHKIKFAESEAKNWISDCLKEYDGLMRKPIATCKEMGELIEAHNEIKEKVFTSFHSKWYYKTQTLKNKFVGQLREELEETFVELKDVFDMRRASDASGTKEAKEEARKFYHEEMEKHFKNDQFMQLRQLQALHERVSRNAIKRCTDKTPLKDTQIEDLKQSLGKSFNKYQEKNDISLNWDCGNEPAIGIDLGTTYCCVAVYFKGKVQIIRNSLGSNTTPSYVAFSDDGSRVIGQAAKDNAFRNPENTIFDAKRMIGRGLQDKDLQNDMKFWPFNVVEGAEGPAVEIHGKQYPPEQIGSFLLGELRDQAEKLLKIPINKAVITVPAYFNDGQRAATVDAGEMAGLEVLTILNEPTAAAIAYKLERFDEDARTVVIFDLGGGTYDLAILRTEEGKIEVLGVDGDTHLGGEDFDKNMMKHCAKAFQSQHGIDLFLGKDSLVKQERDAARQRLRRLQTHCEKNKIDLTTARSTIVTVDSLVDGKDLSVKVTRAEFEEMNEQHFKKTIDIVDRALKDVGVRKEDIDDIVLVGGSTRILKVQEMLAAYFNGKALNHTIHPDEAVAYGAAVQAALLNGTEAKKALNLSTIQDVTPMSLGVEAKIGDVSGLFSVIVPKNTQFPTKIKEPYFTSANNQTNVTIKIYQGESSVAKQNNLLGEFVLEGIPPGPAGRERVEVIMEIDAMGILHVTAICKSTRGSKGLTIAENRGRLSKDTKRRLLEEGKASRQAAPS</sequence>
<dbReference type="InterPro" id="IPR018181">
    <property type="entry name" value="Heat_shock_70_CS"/>
</dbReference>
<dbReference type="Gene3D" id="3.90.640.10">
    <property type="entry name" value="Actin, Chain A, domain 4"/>
    <property type="match status" value="1"/>
</dbReference>
<evidence type="ECO:0000256" key="4">
    <source>
        <dbReference type="ARBA" id="ARBA00023134"/>
    </source>
</evidence>
<reference evidence="8 9" key="1">
    <citation type="submission" date="2024-08" db="EMBL/GenBank/DDBJ databases">
        <authorList>
            <person name="Cucini C."/>
            <person name="Frati F."/>
        </authorList>
    </citation>
    <scope>NUCLEOTIDE SEQUENCE [LARGE SCALE GENOMIC DNA]</scope>
</reference>
<dbReference type="Pfam" id="PF02263">
    <property type="entry name" value="GBP"/>
    <property type="match status" value="1"/>
</dbReference>